<evidence type="ECO:0000256" key="1">
    <source>
        <dbReference type="ARBA" id="ARBA00009995"/>
    </source>
</evidence>
<evidence type="ECO:0000256" key="4">
    <source>
        <dbReference type="RuleBase" id="RU003718"/>
    </source>
</evidence>
<evidence type="ECO:0000256" key="3">
    <source>
        <dbReference type="ARBA" id="ARBA00022679"/>
    </source>
</evidence>
<dbReference type="InterPro" id="IPR002213">
    <property type="entry name" value="UDP_glucos_trans"/>
</dbReference>
<dbReference type="Gene3D" id="3.40.50.2000">
    <property type="entry name" value="Glycogen Phosphorylase B"/>
    <property type="match status" value="2"/>
</dbReference>
<dbReference type="Proteomes" id="UP001157006">
    <property type="component" value="Chromosome 1L"/>
</dbReference>
<sequence length="465" mass="51044">MSLVPTTHVALLPSSGMGHLTPFLRLAAVLLQNQCHVTLITPQPTVSKSEQVLLSHFHSSFPQVNKLELQLLPSQDNDAISTDPFYLQFASIRRSSHLLSPLLASLSPPLSAFIFDMTLISPVLPIVESLSVPHYILFTSSATMFSFFSYFPSVAASTSSSDGVQIPEVGTIPRSSIPPLLLNPTSLFSKIFMEDGPKLKKLHGVLINTFEGLEGNVLKALNNGKVVKELPPIYGVGPFVPCDFEKIEQTGVTVTTPLNWLDDQPDGSVVYVSFGSRTAIGRDQIREIGEGLVRSGYKFLWVVKDKKVDREEEGEEEGLEEVLGIELMKRIRENGLVVKKWVDQSEILSHKSVGGFVSHCGWNSVIEAAWFGVPIIGWPQIGDQKINAELVSKGGWGVWKKEWGWEGECVVKGEEIGEAIKQMMNDESIGIKATQIKEAARNDISVGGGSKVAIQALKEVWKKKV</sequence>
<dbReference type="PANTHER" id="PTHR48048">
    <property type="entry name" value="GLYCOSYLTRANSFERASE"/>
    <property type="match status" value="1"/>
</dbReference>
<keyword evidence="3 4" id="KW-0808">Transferase</keyword>
<dbReference type="InterPro" id="IPR035595">
    <property type="entry name" value="UDP_glycos_trans_CS"/>
</dbReference>
<dbReference type="Pfam" id="PF00201">
    <property type="entry name" value="UDPGT"/>
    <property type="match status" value="1"/>
</dbReference>
<evidence type="ECO:0000256" key="2">
    <source>
        <dbReference type="ARBA" id="ARBA00022676"/>
    </source>
</evidence>
<proteinExistence type="inferred from homology"/>
<evidence type="ECO:0000313" key="6">
    <source>
        <dbReference type="EMBL" id="CAI8588009.1"/>
    </source>
</evidence>
<name>A0AAV0YTM8_VICFA</name>
<comment type="similarity">
    <text evidence="1 4">Belongs to the UDP-glycosyltransferase family.</text>
</comment>
<dbReference type="PROSITE" id="PS00375">
    <property type="entry name" value="UDPGT"/>
    <property type="match status" value="1"/>
</dbReference>
<dbReference type="FunFam" id="3.40.50.2000:FF:000056">
    <property type="entry name" value="Glycosyltransferase"/>
    <property type="match status" value="1"/>
</dbReference>
<dbReference type="EC" id="2.4.1.-" evidence="5"/>
<dbReference type="CDD" id="cd03784">
    <property type="entry name" value="GT1_Gtf-like"/>
    <property type="match status" value="1"/>
</dbReference>
<organism evidence="6 7">
    <name type="scientific">Vicia faba</name>
    <name type="common">Broad bean</name>
    <name type="synonym">Faba vulgaris</name>
    <dbReference type="NCBI Taxonomy" id="3906"/>
    <lineage>
        <taxon>Eukaryota</taxon>
        <taxon>Viridiplantae</taxon>
        <taxon>Streptophyta</taxon>
        <taxon>Embryophyta</taxon>
        <taxon>Tracheophyta</taxon>
        <taxon>Spermatophyta</taxon>
        <taxon>Magnoliopsida</taxon>
        <taxon>eudicotyledons</taxon>
        <taxon>Gunneridae</taxon>
        <taxon>Pentapetalae</taxon>
        <taxon>rosids</taxon>
        <taxon>fabids</taxon>
        <taxon>Fabales</taxon>
        <taxon>Fabaceae</taxon>
        <taxon>Papilionoideae</taxon>
        <taxon>50 kb inversion clade</taxon>
        <taxon>NPAAA clade</taxon>
        <taxon>Hologalegina</taxon>
        <taxon>IRL clade</taxon>
        <taxon>Fabeae</taxon>
        <taxon>Vicia</taxon>
    </lineage>
</organism>
<dbReference type="GO" id="GO:0035251">
    <property type="term" value="F:UDP-glucosyltransferase activity"/>
    <property type="evidence" value="ECO:0007669"/>
    <property type="project" value="InterPro"/>
</dbReference>
<dbReference type="PANTHER" id="PTHR48048:SF76">
    <property type="entry name" value="UDP-GLYCOSYLTRANSFERASE 708D1-LIKE"/>
    <property type="match status" value="1"/>
</dbReference>
<accession>A0AAV0YTM8</accession>
<dbReference type="AlphaFoldDB" id="A0AAV0YTM8"/>
<protein>
    <recommendedName>
        <fullName evidence="5">Glycosyltransferase</fullName>
        <ecNumber evidence="5">2.4.1.-</ecNumber>
    </recommendedName>
</protein>
<keyword evidence="7" id="KW-1185">Reference proteome</keyword>
<evidence type="ECO:0000256" key="5">
    <source>
        <dbReference type="RuleBase" id="RU362057"/>
    </source>
</evidence>
<evidence type="ECO:0000313" key="7">
    <source>
        <dbReference type="Proteomes" id="UP001157006"/>
    </source>
</evidence>
<dbReference type="InterPro" id="IPR050481">
    <property type="entry name" value="UDP-glycosyltransf_plant"/>
</dbReference>
<gene>
    <name evidence="6" type="ORF">VFH_I327400</name>
</gene>
<reference evidence="6 7" key="1">
    <citation type="submission" date="2023-01" db="EMBL/GenBank/DDBJ databases">
        <authorList>
            <person name="Kreplak J."/>
        </authorList>
    </citation>
    <scope>NUCLEOTIDE SEQUENCE [LARGE SCALE GENOMIC DNA]</scope>
</reference>
<keyword evidence="2 4" id="KW-0328">Glycosyltransferase</keyword>
<dbReference type="SUPFAM" id="SSF53756">
    <property type="entry name" value="UDP-Glycosyltransferase/glycogen phosphorylase"/>
    <property type="match status" value="1"/>
</dbReference>
<dbReference type="EMBL" id="OX451736">
    <property type="protein sequence ID" value="CAI8588009.1"/>
    <property type="molecule type" value="Genomic_DNA"/>
</dbReference>